<dbReference type="Proteomes" id="UP000660265">
    <property type="component" value="Unassembled WGS sequence"/>
</dbReference>
<dbReference type="InterPro" id="IPR027417">
    <property type="entry name" value="P-loop_NTPase"/>
</dbReference>
<evidence type="ECO:0000313" key="1">
    <source>
        <dbReference type="EMBL" id="GGJ82001.1"/>
    </source>
</evidence>
<dbReference type="Gene3D" id="3.30.420.280">
    <property type="match status" value="1"/>
</dbReference>
<dbReference type="Pfam" id="PF03237">
    <property type="entry name" value="Terminase_6N"/>
    <property type="match status" value="1"/>
</dbReference>
<protein>
    <submittedName>
        <fullName evidence="1">Phage terminase large subunit</fullName>
    </submittedName>
</protein>
<name>A0ABQ2E3A6_9ACTN</name>
<sequence length="426" mass="47200">MMLNLDDFPLSPKQIASIVEADARINLWHGAIRSGKTIASLIAFLYAVATAPRTGLILITGRTLDTIGRNIMEPLTDPGLSGALAKLIDWTPGAKTAVILGRTVHLVGANDRRAEGKIRGATVALVYCDEVSLLPKDFFRQLLGRLSVKGAKLLGTTNPDNPAHWLKKEFIDRGGELNLRSWHFGLDDNPSLDPQYVADLKQEYVGLWYRRFILGQWVQSEGAIYDMFDPNRHVVSTLPRIERWIADGIDYGTVNPFADVLVGLGADRKLYVVSEYRHDSRMQRKQMTDREYSAARRKWLAAVPHPHSTVVGVAPEWTVVDPSASSFIEQLHRDGVAGVTHADNAVLDGIRTVSSLLASEDLKIHESAVGLIDEMPGYSWDDTAAEAGEDKPIKENDHSCDGLRYAVRTTESLWRPYLPTRLEAAA</sequence>
<dbReference type="NCBIfam" id="TIGR01547">
    <property type="entry name" value="phage_term_2"/>
    <property type="match status" value="1"/>
</dbReference>
<dbReference type="InterPro" id="IPR006437">
    <property type="entry name" value="Phage_terminase_lsu"/>
</dbReference>
<reference evidence="2" key="1">
    <citation type="journal article" date="2019" name="Int. J. Syst. Evol. Microbiol.">
        <title>The Global Catalogue of Microorganisms (GCM) 10K type strain sequencing project: providing services to taxonomists for standard genome sequencing and annotation.</title>
        <authorList>
            <consortium name="The Broad Institute Genomics Platform"/>
            <consortium name="The Broad Institute Genome Sequencing Center for Infectious Disease"/>
            <person name="Wu L."/>
            <person name="Ma J."/>
        </authorList>
    </citation>
    <scope>NUCLEOTIDE SEQUENCE [LARGE SCALE GENOMIC DNA]</scope>
    <source>
        <strain evidence="2">CGMCC 4.7275</strain>
    </source>
</reference>
<keyword evidence="2" id="KW-1185">Reference proteome</keyword>
<accession>A0ABQ2E3A6</accession>
<dbReference type="Gene3D" id="3.40.50.300">
    <property type="entry name" value="P-loop containing nucleotide triphosphate hydrolases"/>
    <property type="match status" value="1"/>
</dbReference>
<comment type="caution">
    <text evidence="1">The sequence shown here is derived from an EMBL/GenBank/DDBJ whole genome shotgun (WGS) entry which is preliminary data.</text>
</comment>
<proteinExistence type="predicted"/>
<organism evidence="1 2">
    <name type="scientific">Streptomyces camponoticapitis</name>
    <dbReference type="NCBI Taxonomy" id="1616125"/>
    <lineage>
        <taxon>Bacteria</taxon>
        <taxon>Bacillati</taxon>
        <taxon>Actinomycetota</taxon>
        <taxon>Actinomycetes</taxon>
        <taxon>Kitasatosporales</taxon>
        <taxon>Streptomycetaceae</taxon>
        <taxon>Streptomyces</taxon>
    </lineage>
</organism>
<evidence type="ECO:0000313" key="2">
    <source>
        <dbReference type="Proteomes" id="UP000660265"/>
    </source>
</evidence>
<gene>
    <name evidence="1" type="ORF">GCM10011583_11890</name>
</gene>
<dbReference type="EMBL" id="BMMV01000003">
    <property type="protein sequence ID" value="GGJ82001.1"/>
    <property type="molecule type" value="Genomic_DNA"/>
</dbReference>